<dbReference type="EMBL" id="CAACVR010000003">
    <property type="protein sequence ID" value="VEU20309.1"/>
    <property type="molecule type" value="Genomic_DNA"/>
</dbReference>
<accession>A0A448YHB9</accession>
<keyword evidence="14" id="KW-1185">Reference proteome</keyword>
<feature type="region of interest" description="Disordered" evidence="12">
    <location>
        <begin position="58"/>
        <end position="132"/>
    </location>
</feature>
<evidence type="ECO:0000256" key="12">
    <source>
        <dbReference type="SAM" id="MobiDB-lite"/>
    </source>
</evidence>
<keyword evidence="7 11" id="KW-0810">Translation regulation</keyword>
<dbReference type="InterPro" id="IPR031456">
    <property type="entry name" value="Caf20"/>
</dbReference>
<keyword evidence="6" id="KW-0597">Phosphoprotein</keyword>
<organism evidence="13 14">
    <name type="scientific">Brettanomyces naardenensis</name>
    <name type="common">Yeast</name>
    <dbReference type="NCBI Taxonomy" id="13370"/>
    <lineage>
        <taxon>Eukaryota</taxon>
        <taxon>Fungi</taxon>
        <taxon>Dikarya</taxon>
        <taxon>Ascomycota</taxon>
        <taxon>Saccharomycotina</taxon>
        <taxon>Pichiomycetes</taxon>
        <taxon>Pichiales</taxon>
        <taxon>Pichiaceae</taxon>
        <taxon>Brettanomyces</taxon>
    </lineage>
</organism>
<dbReference type="Pfam" id="PF17052">
    <property type="entry name" value="CAF20"/>
    <property type="match status" value="1"/>
</dbReference>
<evidence type="ECO:0000256" key="1">
    <source>
        <dbReference type="ARBA" id="ARBA00004496"/>
    </source>
</evidence>
<comment type="function">
    <text evidence="10 11">Acts as an inhibitor of cap-dependent translation. Competes with eIF4G1 and EAP1 for binding to eIF4E and interferes with the formation of the eIF4F complex, inhibiting translation and stabilizing mRNA.</text>
</comment>
<dbReference type="InParanoid" id="A0A448YHB9"/>
<proteinExistence type="inferred from homology"/>
<evidence type="ECO:0000313" key="13">
    <source>
        <dbReference type="EMBL" id="VEU20309.1"/>
    </source>
</evidence>
<evidence type="ECO:0000256" key="7">
    <source>
        <dbReference type="ARBA" id="ARBA00022845"/>
    </source>
</evidence>
<comment type="similarity">
    <text evidence="2 11">Belongs to the CAF20 family.</text>
</comment>
<evidence type="ECO:0000256" key="2">
    <source>
        <dbReference type="ARBA" id="ARBA00006057"/>
    </source>
</evidence>
<keyword evidence="9 11" id="KW-0652">Protein synthesis inhibitor</keyword>
<protein>
    <recommendedName>
        <fullName evidence="3 11">Cap-associated protein CAF20</fullName>
    </recommendedName>
</protein>
<dbReference type="GO" id="GO:0005737">
    <property type="term" value="C:cytoplasm"/>
    <property type="evidence" value="ECO:0007669"/>
    <property type="project" value="UniProtKB-SubCell"/>
</dbReference>
<dbReference type="GO" id="GO:0003743">
    <property type="term" value="F:translation initiation factor activity"/>
    <property type="evidence" value="ECO:0007669"/>
    <property type="project" value="UniProtKB-KW"/>
</dbReference>
<dbReference type="AlphaFoldDB" id="A0A448YHB9"/>
<dbReference type="GO" id="GO:0008190">
    <property type="term" value="F:eukaryotic initiation factor 4E binding"/>
    <property type="evidence" value="ECO:0007669"/>
    <property type="project" value="InterPro"/>
</dbReference>
<keyword evidence="5 11" id="KW-0396">Initiation factor</keyword>
<keyword evidence="8 11" id="KW-0648">Protein biosynthesis</keyword>
<sequence>MSKTIYTEEELLNYEDHGVLPEGVDLAPFTEMVAQVQETMREFEDKLSKRKGVGFFHHVNRPRRKRQPKEVVDNDGWTSMTPKKHVQGGAPGAVSGTGEREAEEEEEFEQVKSFKTNAAKISSGKTGSADSKDTVAIAHVSRFNAFDALNADDDEE</sequence>
<evidence type="ECO:0000256" key="4">
    <source>
        <dbReference type="ARBA" id="ARBA00022490"/>
    </source>
</evidence>
<evidence type="ECO:0000313" key="14">
    <source>
        <dbReference type="Proteomes" id="UP000290900"/>
    </source>
</evidence>
<dbReference type="Proteomes" id="UP000290900">
    <property type="component" value="Unassembled WGS sequence"/>
</dbReference>
<evidence type="ECO:0000256" key="5">
    <source>
        <dbReference type="ARBA" id="ARBA00022540"/>
    </source>
</evidence>
<evidence type="ECO:0000256" key="11">
    <source>
        <dbReference type="RuleBase" id="RU363005"/>
    </source>
</evidence>
<dbReference type="GO" id="GO:0017148">
    <property type="term" value="P:negative regulation of translation"/>
    <property type="evidence" value="ECO:0007669"/>
    <property type="project" value="UniProtKB-UniRule"/>
</dbReference>
<feature type="compositionally biased region" description="Polar residues" evidence="12">
    <location>
        <begin position="113"/>
        <end position="129"/>
    </location>
</feature>
<evidence type="ECO:0000256" key="8">
    <source>
        <dbReference type="ARBA" id="ARBA00022917"/>
    </source>
</evidence>
<gene>
    <name evidence="13" type="ORF">BRENAR_LOCUS1044</name>
</gene>
<keyword evidence="4 11" id="KW-0963">Cytoplasm</keyword>
<feature type="compositionally biased region" description="Basic residues" evidence="12">
    <location>
        <begin position="58"/>
        <end position="67"/>
    </location>
</feature>
<evidence type="ECO:0000256" key="3">
    <source>
        <dbReference type="ARBA" id="ARBA00020270"/>
    </source>
</evidence>
<evidence type="ECO:0000256" key="10">
    <source>
        <dbReference type="ARBA" id="ARBA00025387"/>
    </source>
</evidence>
<dbReference type="STRING" id="13370.A0A448YHB9"/>
<comment type="subcellular location">
    <subcellularLocation>
        <location evidence="1 11">Cytoplasm</location>
    </subcellularLocation>
</comment>
<name>A0A448YHB9_BRENA</name>
<dbReference type="OrthoDB" id="3995390at2759"/>
<reference evidence="13 14" key="1">
    <citation type="submission" date="2018-12" db="EMBL/GenBank/DDBJ databases">
        <authorList>
            <person name="Tiukova I."/>
            <person name="Dainat J."/>
        </authorList>
    </citation>
    <scope>NUCLEOTIDE SEQUENCE [LARGE SCALE GENOMIC DNA]</scope>
</reference>
<evidence type="ECO:0000256" key="6">
    <source>
        <dbReference type="ARBA" id="ARBA00022553"/>
    </source>
</evidence>
<evidence type="ECO:0000256" key="9">
    <source>
        <dbReference type="ARBA" id="ARBA00023193"/>
    </source>
</evidence>